<organism evidence="1 2">
    <name type="scientific">Pelagibacterium luteolum</name>
    <dbReference type="NCBI Taxonomy" id="440168"/>
    <lineage>
        <taxon>Bacteria</taxon>
        <taxon>Pseudomonadati</taxon>
        <taxon>Pseudomonadota</taxon>
        <taxon>Alphaproteobacteria</taxon>
        <taxon>Hyphomicrobiales</taxon>
        <taxon>Devosiaceae</taxon>
        <taxon>Pelagibacterium</taxon>
    </lineage>
</organism>
<dbReference type="InterPro" id="IPR011990">
    <property type="entry name" value="TPR-like_helical_dom_sf"/>
</dbReference>
<sequence length="312" mass="34839">MQDEAYAIYLSKILHMDDVEAKQVLVPNFYLNAIKCMDEVDPQGSATIHYSLANFHHNQRKLLSAISHYNWARSLEPGYVEKDYFLNEVGGTLFFAGRYRLSSLVYERCNRLKPLARTAICAGDGPLYAGKFHLAENFYGQVLEIGSENDFELNEALLKAWLATNAPKSNAGHMVRGRRSDHADLEKHLAKAAETNDAYEGIVSALLIAFKDEGFVECWSNAISIALNFGEVELTLLVMSAATWRHGYEAYAPVREKLSSAAVPSDIISEIDELVHSLYARRKELASKGVTVRLAGQSYFDTTKLAQSNHPV</sequence>
<protein>
    <recommendedName>
        <fullName evidence="3">Tetratricopeptide repeat-containing protein</fullName>
    </recommendedName>
</protein>
<dbReference type="Proteomes" id="UP000199495">
    <property type="component" value="Unassembled WGS sequence"/>
</dbReference>
<name>A0A1G7V1J4_9HYPH</name>
<keyword evidence="2" id="KW-1185">Reference proteome</keyword>
<evidence type="ECO:0000313" key="1">
    <source>
        <dbReference type="EMBL" id="SDG53391.1"/>
    </source>
</evidence>
<gene>
    <name evidence="1" type="ORF">SAMN04487974_103409</name>
</gene>
<evidence type="ECO:0000313" key="2">
    <source>
        <dbReference type="Proteomes" id="UP000199495"/>
    </source>
</evidence>
<dbReference type="Gene3D" id="1.25.40.10">
    <property type="entry name" value="Tetratricopeptide repeat domain"/>
    <property type="match status" value="1"/>
</dbReference>
<proteinExistence type="predicted"/>
<dbReference type="AlphaFoldDB" id="A0A1G7V1J4"/>
<dbReference type="SUPFAM" id="SSF48452">
    <property type="entry name" value="TPR-like"/>
    <property type="match status" value="1"/>
</dbReference>
<accession>A0A1G7V1J4</accession>
<dbReference type="EMBL" id="FNCS01000003">
    <property type="protein sequence ID" value="SDG53391.1"/>
    <property type="molecule type" value="Genomic_DNA"/>
</dbReference>
<reference evidence="1 2" key="1">
    <citation type="submission" date="2016-10" db="EMBL/GenBank/DDBJ databases">
        <authorList>
            <person name="de Groot N.N."/>
        </authorList>
    </citation>
    <scope>NUCLEOTIDE SEQUENCE [LARGE SCALE GENOMIC DNA]</scope>
    <source>
        <strain evidence="1 2">CGMCC 1.10267</strain>
    </source>
</reference>
<evidence type="ECO:0008006" key="3">
    <source>
        <dbReference type="Google" id="ProtNLM"/>
    </source>
</evidence>